<dbReference type="InterPro" id="IPR011008">
    <property type="entry name" value="Dimeric_a/b-barrel"/>
</dbReference>
<dbReference type="AlphaFoldDB" id="A0A939MIT1"/>
<feature type="domain" description="Stress-response A/B barrel" evidence="1">
    <location>
        <begin position="2"/>
        <end position="97"/>
    </location>
</feature>
<sequence length="103" mass="10993">MIRHVVTFRFRARDPEGRAAAASELRSALEPLAEVVPGVRSLEIGIDDGAVPGHWDAVLISLHDSFEALAAYQVHPAHQAALTIVGALVTDKSVVDYEAGAPR</sequence>
<evidence type="ECO:0000259" key="1">
    <source>
        <dbReference type="PROSITE" id="PS51502"/>
    </source>
</evidence>
<organism evidence="2 3">
    <name type="scientific">Leucobacter weissii</name>
    <dbReference type="NCBI Taxonomy" id="1983706"/>
    <lineage>
        <taxon>Bacteria</taxon>
        <taxon>Bacillati</taxon>
        <taxon>Actinomycetota</taxon>
        <taxon>Actinomycetes</taxon>
        <taxon>Micrococcales</taxon>
        <taxon>Microbacteriaceae</taxon>
        <taxon>Leucobacter</taxon>
    </lineage>
</organism>
<reference evidence="2" key="1">
    <citation type="submission" date="2021-03" db="EMBL/GenBank/DDBJ databases">
        <title>Leucobacter chromiisoli sp. nov., isolated from chromium-containing soil of chemical plant.</title>
        <authorList>
            <person name="Xu Z."/>
        </authorList>
    </citation>
    <scope>NUCLEOTIDE SEQUENCE</scope>
    <source>
        <strain evidence="2">S27</strain>
    </source>
</reference>
<dbReference type="Gene3D" id="3.30.70.100">
    <property type="match status" value="1"/>
</dbReference>
<gene>
    <name evidence="2" type="ORF">J4H92_06040</name>
</gene>
<evidence type="ECO:0000313" key="3">
    <source>
        <dbReference type="Proteomes" id="UP000664382"/>
    </source>
</evidence>
<keyword evidence="3" id="KW-1185">Reference proteome</keyword>
<dbReference type="SUPFAM" id="SSF54909">
    <property type="entry name" value="Dimeric alpha+beta barrel"/>
    <property type="match status" value="1"/>
</dbReference>
<comment type="caution">
    <text evidence="2">The sequence shown here is derived from an EMBL/GenBank/DDBJ whole genome shotgun (WGS) entry which is preliminary data.</text>
</comment>
<name>A0A939MIT1_9MICO</name>
<dbReference type="PANTHER" id="PTHR37832">
    <property type="entry name" value="BLL2683 PROTEIN"/>
    <property type="match status" value="1"/>
</dbReference>
<proteinExistence type="predicted"/>
<dbReference type="EMBL" id="JAGDYM010000005">
    <property type="protein sequence ID" value="MBO1901508.1"/>
    <property type="molecule type" value="Genomic_DNA"/>
</dbReference>
<evidence type="ECO:0000313" key="2">
    <source>
        <dbReference type="EMBL" id="MBO1901508.1"/>
    </source>
</evidence>
<dbReference type="RefSeq" id="WP_208097144.1">
    <property type="nucleotide sequence ID" value="NZ_JAGDYM010000005.1"/>
</dbReference>
<dbReference type="Proteomes" id="UP000664382">
    <property type="component" value="Unassembled WGS sequence"/>
</dbReference>
<dbReference type="PROSITE" id="PS51502">
    <property type="entry name" value="S_R_A_B_BARREL"/>
    <property type="match status" value="1"/>
</dbReference>
<dbReference type="PANTHER" id="PTHR37832:SF1">
    <property type="entry name" value="STRESS-RESPONSE A_B BARREL DOMAIN-CONTAINING PROTEIN"/>
    <property type="match status" value="1"/>
</dbReference>
<dbReference type="Pfam" id="PF07876">
    <property type="entry name" value="Dabb"/>
    <property type="match status" value="1"/>
</dbReference>
<accession>A0A939MIT1</accession>
<dbReference type="SMART" id="SM00886">
    <property type="entry name" value="Dabb"/>
    <property type="match status" value="1"/>
</dbReference>
<dbReference type="InterPro" id="IPR013097">
    <property type="entry name" value="Dabb"/>
</dbReference>
<protein>
    <submittedName>
        <fullName evidence="2">Dabb family protein</fullName>
    </submittedName>
</protein>